<evidence type="ECO:0000256" key="7">
    <source>
        <dbReference type="SAM" id="MobiDB-lite"/>
    </source>
</evidence>
<dbReference type="SUPFAM" id="SSF51735">
    <property type="entry name" value="NAD(P)-binding Rossmann-fold domains"/>
    <property type="match status" value="1"/>
</dbReference>
<dbReference type="GO" id="GO:0004315">
    <property type="term" value="F:3-oxoacyl-[acyl-carrier-protein] synthase activity"/>
    <property type="evidence" value="ECO:0007669"/>
    <property type="project" value="InterPro"/>
</dbReference>
<dbReference type="PROSITE" id="PS52004">
    <property type="entry name" value="KS3_2"/>
    <property type="match status" value="1"/>
</dbReference>
<dbReference type="Gene3D" id="3.10.129.10">
    <property type="entry name" value="Hotdog Thioesterase"/>
    <property type="match status" value="1"/>
</dbReference>
<dbReference type="Gene3D" id="3.90.25.70">
    <property type="match status" value="1"/>
</dbReference>
<dbReference type="Pfam" id="PF00109">
    <property type="entry name" value="ketoacyl-synt"/>
    <property type="match status" value="1"/>
</dbReference>
<dbReference type="Pfam" id="PF08354">
    <property type="entry name" value="Fas1-AflB-like_hel"/>
    <property type="match status" value="1"/>
</dbReference>
<dbReference type="SUPFAM" id="SSF52151">
    <property type="entry name" value="FabD/lysophospholipase-like"/>
    <property type="match status" value="2"/>
</dbReference>
<dbReference type="RefSeq" id="WP_135768912.1">
    <property type="nucleotide sequence ID" value="NZ_RQET01000010.1"/>
</dbReference>
<proteinExistence type="predicted"/>
<dbReference type="InterPro" id="IPR013565">
    <property type="entry name" value="Fas1/AflB-like_central"/>
</dbReference>
<dbReference type="InterPro" id="IPR014043">
    <property type="entry name" value="Acyl_transferase_dom"/>
</dbReference>
<dbReference type="PROSITE" id="PS00606">
    <property type="entry name" value="KS3_1"/>
    <property type="match status" value="1"/>
</dbReference>
<evidence type="ECO:0000313" key="10">
    <source>
        <dbReference type="Proteomes" id="UP000298458"/>
    </source>
</evidence>
<dbReference type="InterPro" id="IPR020841">
    <property type="entry name" value="PKS_Beta-ketoAc_synthase_dom"/>
</dbReference>
<name>A0A4R9GAK8_9LEPT</name>
<dbReference type="Pfam" id="PF13452">
    <property type="entry name" value="FAS1_DH_region"/>
    <property type="match status" value="1"/>
</dbReference>
<sequence>MKTADTENLQEKHEKGNHGSISFVNREKNGDFSTSILFAGQGSNPIPELLSLYETEGENSEFFSSLFSVVEACISKVDSENYSFLYPRGFSLREWFQNPEEIPKELLLRSSLYSVPLVFAAQAGNLFRFLRNGEDWRELRKRASGIYGHSQGIFAGLLFSSSNDKASFLHHFETIFAAMFFLIYRAQILYPDMPLDPETTRRFGKTGEKASSMAQMRFPESNGRIEDILKEYNSSSKSDKICLCLLNNSSDKVFGGSPEALLKFRDYLSRSGFEGLKTWNFVNASLPFHSFFLSEVVEIVQSDFYRIGFFPKAEELAIPLYDTRDGSDLRLSHKNLSYEFAAMVARDMLDWNRTLSSLLSRDGKHLFLSFGPGEFVEKLTVPFLKGRSVLVKNLSQEEGFRAYTRSRDLAFPDAWSDYAVRFAKLPSGQDFPLNRYSKWTGRPPVFGGGMTPSTMEPEIVIAAAKEGYVVEWAGGGQVTEDLFRARLKRVQDGIPSGCGIVINLLYLDSYLWNLHVPLVKKCKSEGFPIEGVTISAGIPDTEEAVTLLNEFASLGIWLNSFKPGTVEQVQKVLKIADKVPHLTLMMQIEGGAAGGHHSWEELEDLVQSTYASIRKRSNVILAVGGGIASPEDAALWLSGDWDSKVRKPVDAVFLGTRLMSALECMTSLPIKEELVRLSGSRDWKKTKDGKDVGGVISGKSGLGADIYYASNLWTELSDLAERLTKGIEPKEARENIGKNREKILNLLNQTAKPYFGDLDSMTYHRVLRRYVELVCPGEKLRSPEGNWPDHPFIDRSFRSRLQELVYRFEGRLVSEESDASSLLQDPKELDDPEKFLEEWGKKYPTGEGTYLLPEDREFFLDVCKRSGKPVNFVPVLDEDLVRWIRSDSLWYSHCIGMRPEACAWIPGPSALVGIQKSNEPVAHILKNFVEGVKGKAERVESDFWKDFLPASKTVDPNQIQILKTEDRKEVRRVVGEFPDAAEWVSFLSSQGRGILSAALSYPRLGGKISDIPTLFSSEEYERFSWKTDDFGRFTEISAFGKDKEIPSVRFTALDENNAELVLFFNHPSKQKSIPFKRRIYSEGRPNSIILEDLGFRADSISDFYEKVWGLDGTSDFRPIYRRPNPSSLISHNEFVLTNQDIVGFRTATNDYFRKDLAEGESLTAPLSMGVVFGWKSMISSLFSFSKVDLFRLLHLSQKFKWVPEFSDLKAGDRVLCSSRISKVDRLGDSLVLYVSGNIKTGEKSLAEFETGFLLRGKTNNLLRFDSIPIDHCILLNSEAEADAFRTISWISKRSNADPVQVGDIVHFQSSDVLSIEGTSKRRFKAEGNIFRTDSRGNRSAYGKFRLFEKFDQERKSSINRVFETFQNSRSEQPLAKKYRIVSETFPAPSSMDSYSVFSKDANPIHTDPKFARLGGWNGPIVHGLWTSSQAVSILIRFACGGDPRRLVSFEERFESPVSTDEELRLNAYHIAQQEGNLVLEVSVENEKGEMKLRGKALVSPAKTAYAFTGQGSQSQGMGMKLLEEFPEAREIWTQAEKTATKEFGFSLLEIVRNNPTSIYCGGKNWVHPKGVLHLTQFTQVALVAKSLADWAILKKRGYLVPNSPFAGHSLGEFSALAARGFLRSENVFNIVYNRGFTMQRLVPRDPEGKSDYAMSVVLGNRHVGLDQEKILQLVEEAKSKTGLHLEVVNYNIRDKQYSVTGNIKALEQLEADCKKFARGKKTTIRLEGIDVPFHSRILFSGVSEFRNTLEKNIPKDLPLHDLDGKYIPNLVALPFGCSEDFLKKIHETSGSEKIAELMKLKQKDLDSNEIRRVILIELLAYQFAMPVQWIRTQELLFGEMEIRRFIDVGARGDLAGMARQSLKEKIDSSDFQILHLEENRNEVFYEKEDTSETEWTRKFDTEDIAVEEVLPKEVPAKAPEEISVQSIPSSFASGSLEPVHLPLAKKDALFALISLKAGIRAEEISETASLDELFGGNSSKRNQALADIGAEFRTNALDGAHDKSLKELIQVLNDKAVYEQPGPYLRNSFEDMIKKFFPPDVGRKEIFRHLKEERLLSESGVFAASSYLPLLAREGDSLGKGKLSPIGLKSRIAGSKEAYRWLDQALDLFAVWKNISIPKKEHSLGIGGGGLKVDAAALEALERKYFGLDGAFAKSLRELKKRLLDEDPYSEFLLQDLNSLENARSTVPVSADQIPPIFSEKKIVSFRNSLQWAKKRILVRAAEFSKGEISEFSPEDLLYFRNVVNAELEEVLDFWREKFESRIQNPRNAEEADRSGIASREFARLVSRIRGKENKNPIFVYPRLVFRPTLRETESGSFLCEEIEVKSDPWSGRHSRVSVLETSADSGNSFRADAKTTQEFTRVLNELCRLGVSFAGKKVLVTGAGPGSIALETVKAFLLGGAEVVLTTTSYSSERIQFYKRIFQRFGVRGASLEVVPFSQGSFADVRSLSERFSAKKWYPDFLLPFAAVGEENTVSALDDSSLLSLRVMLIGVEKLIGELGRARIASDVSEGKLSVILPLSPNHGMFGRDGMYSETKIGLETLFRKRFSEREEWGSSVRILGSVIGWVRGTGLMEANDLLAPILEDKTGIRTFSKMEMGYLLVGLAAWSQRNQSPEVVKADFTGGLRNVNGLGEILAESRSEVVARSKRNSEFRSILRNLEEPRKEKRIRKFPGQGLRVPGIPSDADLREFNSGPIPELEKMVCIVGYAEIGPGGSSMTRWELEKNGSLSLEASLEMAWMMGYVRYQAGEKGRVWTDAQTGEEIPEWQVKERYESEILKHSGIRIVEKKSSGFDPTSIPVFTDIVLEEDFYIPVSGPEEAAELKKAEPEITEIYHNAPSEKWFIKRRKGSVLKVKKAAGLQRRVAGQIPDGWDPERYGIPKDLVRQVDPVTVFNLYCTCEAYLRAGLDPFELFENVHPSQVGTSVGSGMGGMQKLKRLFLDYRLGEERQHDALQEALINVNAAWAVTTYAGIYGVMQTPVAACATGGVSLELARDSILSGKAKFMIAGAFDDLAEESMIGFGDMNATANTDDMEASGIDPSRVCRPNDVRRNGFLESQGGGVVLLARGDLALAMGLPVYGILGYAASRTDGIQTSIPAPGLGLLSLAAESKTEISPLRQALENFGLDADAIAVAYKHDTSTKANDKNENKLLCTIMGKLGRRPGNLLPVVSQKSLTGHPKAGAAMWQTIGLLQAIEEGTVSGNRNLEDVDFDMNAYSQICFTDESISFGRHDWKAGILTTLGFGHIGALALLLHRNFFWTKISADQKKEYLQKLERRNTFALRKYNEIRLDVGEKLYERKTHSFVDTEREESVLLDAEFRLGAQSPENRTAESFSFSPESAKR</sequence>
<dbReference type="EMBL" id="RQET01000010">
    <property type="protein sequence ID" value="TGK08768.1"/>
    <property type="molecule type" value="Genomic_DNA"/>
</dbReference>
<dbReference type="OrthoDB" id="9805460at2"/>
<dbReference type="Pfam" id="PF02801">
    <property type="entry name" value="Ketoacyl-synt_C"/>
    <property type="match status" value="1"/>
</dbReference>
<dbReference type="SMART" id="SM00825">
    <property type="entry name" value="PKS_KS"/>
    <property type="match status" value="1"/>
</dbReference>
<keyword evidence="5" id="KW-0521">NADP</keyword>
<dbReference type="InterPro" id="IPR036291">
    <property type="entry name" value="NAD(P)-bd_dom_sf"/>
</dbReference>
<dbReference type="InterPro" id="IPR050830">
    <property type="entry name" value="Fungal_FAS"/>
</dbReference>
<evidence type="ECO:0000256" key="6">
    <source>
        <dbReference type="ARBA" id="ARBA00023002"/>
    </source>
</evidence>
<gene>
    <name evidence="9" type="ORF">EHO60_14420</name>
</gene>
<dbReference type="SUPFAM" id="SSF53901">
    <property type="entry name" value="Thiolase-like"/>
    <property type="match status" value="2"/>
</dbReference>
<dbReference type="Proteomes" id="UP000298458">
    <property type="component" value="Unassembled WGS sequence"/>
</dbReference>
<evidence type="ECO:0000256" key="1">
    <source>
        <dbReference type="ARBA" id="ARBA00022450"/>
    </source>
</evidence>
<dbReference type="GO" id="GO:0006633">
    <property type="term" value="P:fatty acid biosynthetic process"/>
    <property type="evidence" value="ECO:0007669"/>
    <property type="project" value="InterPro"/>
</dbReference>
<keyword evidence="4" id="KW-0378">Hydrolase</keyword>
<dbReference type="GO" id="GO:0004318">
    <property type="term" value="F:enoyl-[acyl-carrier-protein] reductase (NADH) activity"/>
    <property type="evidence" value="ECO:0007669"/>
    <property type="project" value="InterPro"/>
</dbReference>
<dbReference type="SUPFAM" id="SSF54637">
    <property type="entry name" value="Thioesterase/thiol ester dehydrase-isomerase"/>
    <property type="match status" value="2"/>
</dbReference>
<keyword evidence="10" id="KW-1185">Reference proteome</keyword>
<evidence type="ECO:0000259" key="8">
    <source>
        <dbReference type="PROSITE" id="PS52004"/>
    </source>
</evidence>
<dbReference type="SUPFAM" id="SSF51412">
    <property type="entry name" value="Inosine monophosphate dehydrogenase (IMPDH)"/>
    <property type="match status" value="1"/>
</dbReference>
<evidence type="ECO:0000256" key="4">
    <source>
        <dbReference type="ARBA" id="ARBA00022801"/>
    </source>
</evidence>
<dbReference type="InterPro" id="IPR016035">
    <property type="entry name" value="Acyl_Trfase/lysoPLipase"/>
</dbReference>
<dbReference type="SMART" id="SM00827">
    <property type="entry name" value="PKS_AT"/>
    <property type="match status" value="1"/>
</dbReference>
<comment type="caution">
    <text evidence="9">The sequence shown here is derived from an EMBL/GenBank/DDBJ whole genome shotgun (WGS) entry which is preliminary data.</text>
</comment>
<dbReference type="Pfam" id="PF00698">
    <property type="entry name" value="Acyl_transf_1"/>
    <property type="match status" value="1"/>
</dbReference>
<dbReference type="GO" id="GO:0016787">
    <property type="term" value="F:hydrolase activity"/>
    <property type="evidence" value="ECO:0007669"/>
    <property type="project" value="UniProtKB-KW"/>
</dbReference>
<dbReference type="InterPro" id="IPR032088">
    <property type="entry name" value="SAT"/>
</dbReference>
<evidence type="ECO:0000256" key="2">
    <source>
        <dbReference type="ARBA" id="ARBA00022553"/>
    </source>
</evidence>
<organism evidence="9 10">
    <name type="scientific">Leptospira fletcheri</name>
    <dbReference type="NCBI Taxonomy" id="2484981"/>
    <lineage>
        <taxon>Bacteria</taxon>
        <taxon>Pseudomonadati</taxon>
        <taxon>Spirochaetota</taxon>
        <taxon>Spirochaetia</taxon>
        <taxon>Leptospirales</taxon>
        <taxon>Leptospiraceae</taxon>
        <taxon>Leptospira</taxon>
    </lineage>
</organism>
<dbReference type="CDD" id="cd00828">
    <property type="entry name" value="elong_cond_enzymes"/>
    <property type="match status" value="1"/>
</dbReference>
<dbReference type="Gene3D" id="3.40.50.720">
    <property type="entry name" value="NAD(P)-binding Rossmann-like Domain"/>
    <property type="match status" value="2"/>
</dbReference>
<feature type="compositionally biased region" description="Polar residues" evidence="7">
    <location>
        <begin position="3325"/>
        <end position="3343"/>
    </location>
</feature>
<dbReference type="GO" id="GO:0005835">
    <property type="term" value="C:fatty acid synthase complex"/>
    <property type="evidence" value="ECO:0007669"/>
    <property type="project" value="InterPro"/>
</dbReference>
<dbReference type="PRINTS" id="PR01483">
    <property type="entry name" value="FASYNTHASE"/>
</dbReference>
<dbReference type="InterPro" id="IPR003965">
    <property type="entry name" value="Fatty_acid_synthase"/>
</dbReference>
<dbReference type="InterPro" id="IPR014030">
    <property type="entry name" value="Ketoacyl_synth_N"/>
</dbReference>
<dbReference type="InterPro" id="IPR013785">
    <property type="entry name" value="Aldolase_TIM"/>
</dbReference>
<dbReference type="Pfam" id="PF16073">
    <property type="entry name" value="SAT"/>
    <property type="match status" value="1"/>
</dbReference>
<evidence type="ECO:0000256" key="5">
    <source>
        <dbReference type="ARBA" id="ARBA00022857"/>
    </source>
</evidence>
<dbReference type="PANTHER" id="PTHR10982">
    <property type="entry name" value="MALONYL COA-ACYL CARRIER PROTEIN TRANSACYLASE"/>
    <property type="match status" value="1"/>
</dbReference>
<dbReference type="Gene3D" id="3.20.20.70">
    <property type="entry name" value="Aldolase class I"/>
    <property type="match status" value="1"/>
</dbReference>
<dbReference type="Gene3D" id="1.20.930.70">
    <property type="match status" value="1"/>
</dbReference>
<feature type="region of interest" description="Disordered" evidence="7">
    <location>
        <begin position="1"/>
        <end position="23"/>
    </location>
</feature>
<dbReference type="InterPro" id="IPR018201">
    <property type="entry name" value="Ketoacyl_synth_AS"/>
</dbReference>
<dbReference type="Gene3D" id="3.40.47.10">
    <property type="match status" value="1"/>
</dbReference>
<dbReference type="GO" id="GO:0004312">
    <property type="term" value="F:fatty acid synthase activity"/>
    <property type="evidence" value="ECO:0007669"/>
    <property type="project" value="InterPro"/>
</dbReference>
<reference evidence="9" key="1">
    <citation type="journal article" date="2019" name="PLoS Negl. Trop. Dis.">
        <title>Revisiting the worldwide diversity of Leptospira species in the environment.</title>
        <authorList>
            <person name="Vincent A.T."/>
            <person name="Schiettekatte O."/>
            <person name="Bourhy P."/>
            <person name="Veyrier F.J."/>
            <person name="Picardeau M."/>
        </authorList>
    </citation>
    <scope>NUCLEOTIDE SEQUENCE [LARGE SCALE GENOMIC DNA]</scope>
    <source>
        <strain evidence="9">SSW15</strain>
    </source>
</reference>
<feature type="domain" description="Ketosynthase family 3 (KS3)" evidence="8">
    <location>
        <begin position="2798"/>
        <end position="3254"/>
    </location>
</feature>
<feature type="region of interest" description="Disordered" evidence="7">
    <location>
        <begin position="3324"/>
        <end position="3343"/>
    </location>
</feature>
<evidence type="ECO:0000313" key="9">
    <source>
        <dbReference type="EMBL" id="TGK08768.1"/>
    </source>
</evidence>
<dbReference type="FunFam" id="3.40.366.10:FF:000009">
    <property type="entry name" value="Fatty acid synthase Fas"/>
    <property type="match status" value="1"/>
</dbReference>
<dbReference type="Gene3D" id="3.40.366.10">
    <property type="entry name" value="Malonyl-Coenzyme A Acyl Carrier Protein, domain 2"/>
    <property type="match status" value="3"/>
</dbReference>
<evidence type="ECO:0000256" key="3">
    <source>
        <dbReference type="ARBA" id="ARBA00022679"/>
    </source>
</evidence>
<protein>
    <submittedName>
        <fullName evidence="9">DUF1729 domain-containing protein</fullName>
    </submittedName>
</protein>
<keyword evidence="1" id="KW-0596">Phosphopantetheine</keyword>
<dbReference type="InterPro" id="IPR029069">
    <property type="entry name" value="HotDog_dom_sf"/>
</dbReference>
<dbReference type="Gene3D" id="3.30.70.2430">
    <property type="match status" value="1"/>
</dbReference>
<dbReference type="InterPro" id="IPR039569">
    <property type="entry name" value="FAS1-like_DH_region"/>
</dbReference>
<dbReference type="InterPro" id="IPR014031">
    <property type="entry name" value="Ketoacyl_synth_C"/>
</dbReference>
<dbReference type="InterPro" id="IPR001227">
    <property type="entry name" value="Ac_transferase_dom_sf"/>
</dbReference>
<dbReference type="PANTHER" id="PTHR10982:SF21">
    <property type="entry name" value="FATTY ACID SYNTHASE SUBUNIT BETA"/>
    <property type="match status" value="1"/>
</dbReference>
<dbReference type="InterPro" id="IPR002539">
    <property type="entry name" value="MaoC-like_dom"/>
</dbReference>
<keyword evidence="3" id="KW-0808">Transferase</keyword>
<dbReference type="InterPro" id="IPR016039">
    <property type="entry name" value="Thiolase-like"/>
</dbReference>
<accession>A0A4R9GAK8</accession>
<keyword evidence="2" id="KW-0597">Phosphoprotein</keyword>
<keyword evidence="6" id="KW-0560">Oxidoreductase</keyword>
<dbReference type="InterPro" id="IPR047224">
    <property type="entry name" value="FAS_alpha_su_C"/>
</dbReference>
<dbReference type="Pfam" id="PF01575">
    <property type="entry name" value="MaoC_dehydratas"/>
    <property type="match status" value="1"/>
</dbReference>